<evidence type="ECO:0000256" key="10">
    <source>
        <dbReference type="ARBA" id="ARBA00042873"/>
    </source>
</evidence>
<keyword evidence="2" id="KW-0813">Transport</keyword>
<evidence type="ECO:0000313" key="12">
    <source>
        <dbReference type="EMBL" id="HIX56710.1"/>
    </source>
</evidence>
<dbReference type="Proteomes" id="UP000886829">
    <property type="component" value="Unassembled WGS sequence"/>
</dbReference>
<dbReference type="Pfam" id="PF00358">
    <property type="entry name" value="PTS_EIIA_1"/>
    <property type="match status" value="1"/>
</dbReference>
<evidence type="ECO:0000256" key="2">
    <source>
        <dbReference type="ARBA" id="ARBA00022448"/>
    </source>
</evidence>
<organism evidence="12 13">
    <name type="scientific">Candidatus Anaerobiospirillum pullistercoris</name>
    <dbReference type="NCBI Taxonomy" id="2838452"/>
    <lineage>
        <taxon>Bacteria</taxon>
        <taxon>Pseudomonadati</taxon>
        <taxon>Pseudomonadota</taxon>
        <taxon>Gammaproteobacteria</taxon>
        <taxon>Aeromonadales</taxon>
        <taxon>Succinivibrionaceae</taxon>
        <taxon>Anaerobiospirillum</taxon>
    </lineage>
</organism>
<evidence type="ECO:0000256" key="1">
    <source>
        <dbReference type="ARBA" id="ARBA00004496"/>
    </source>
</evidence>
<dbReference type="EMBL" id="DXEV01000088">
    <property type="protein sequence ID" value="HIX56710.1"/>
    <property type="molecule type" value="Genomic_DNA"/>
</dbReference>
<dbReference type="PANTHER" id="PTHR45008">
    <property type="entry name" value="PTS SYSTEM GLUCOSE-SPECIFIC EIIA COMPONENT"/>
    <property type="match status" value="1"/>
</dbReference>
<keyword evidence="3 12" id="KW-0762">Sugar transport</keyword>
<comment type="caution">
    <text evidence="12">The sequence shown here is derived from an EMBL/GenBank/DDBJ whole genome shotgun (WGS) entry which is preliminary data.</text>
</comment>
<dbReference type="GO" id="GO:0016301">
    <property type="term" value="F:kinase activity"/>
    <property type="evidence" value="ECO:0007669"/>
    <property type="project" value="UniProtKB-KW"/>
</dbReference>
<dbReference type="InterPro" id="IPR011055">
    <property type="entry name" value="Dup_hybrid_motif"/>
</dbReference>
<dbReference type="NCBIfam" id="TIGR00830">
    <property type="entry name" value="PTBA"/>
    <property type="match status" value="1"/>
</dbReference>
<dbReference type="PROSITE" id="PS51093">
    <property type="entry name" value="PTS_EIIA_TYPE_1"/>
    <property type="match status" value="1"/>
</dbReference>
<name>A0A9D2B0J9_9GAMM</name>
<sequence length="169" mass="18384">MGFLDKLLGKKAVEPIQIFAPLNGAILERQEIPDPTFSDEVLGPTLCFKPEGDDQTIYAPCDGVISQIFKTAHAVTITSKDKVEILIHVGINTVDLKGQGFEAYVHDDQEVKAGQPLIRFDSKVIADAGLCGYVPFVILNASDYATCQFVTPQPITTKDVVCTLTAKEE</sequence>
<evidence type="ECO:0000256" key="7">
    <source>
        <dbReference type="ARBA" id="ARBA00039163"/>
    </source>
</evidence>
<evidence type="ECO:0000313" key="13">
    <source>
        <dbReference type="Proteomes" id="UP000886829"/>
    </source>
</evidence>
<feature type="domain" description="PTS EIIA type-1" evidence="11">
    <location>
        <begin position="34"/>
        <end position="140"/>
    </location>
</feature>
<keyword evidence="5" id="KW-0598">Phosphotransferase system</keyword>
<dbReference type="GO" id="GO:0005737">
    <property type="term" value="C:cytoplasm"/>
    <property type="evidence" value="ECO:0007669"/>
    <property type="project" value="UniProtKB-SubCell"/>
</dbReference>
<dbReference type="InterPro" id="IPR001127">
    <property type="entry name" value="PTS_EIIA_1_perm"/>
</dbReference>
<keyword evidence="4" id="KW-0808">Transferase</keyword>
<protein>
    <recommendedName>
        <fullName evidence="7">PTS system glucose-specific EIIA component</fullName>
    </recommendedName>
    <alternativeName>
        <fullName evidence="10">EIIA-Glc</fullName>
    </alternativeName>
    <alternativeName>
        <fullName evidence="9">EIII-Glc</fullName>
    </alternativeName>
    <alternativeName>
        <fullName evidence="8">Glucose-specific phosphotransferase enzyme IIA component</fullName>
    </alternativeName>
</protein>
<evidence type="ECO:0000256" key="9">
    <source>
        <dbReference type="ARBA" id="ARBA00042526"/>
    </source>
</evidence>
<evidence type="ECO:0000256" key="3">
    <source>
        <dbReference type="ARBA" id="ARBA00022597"/>
    </source>
</evidence>
<keyword evidence="6" id="KW-0418">Kinase</keyword>
<comment type="subcellular location">
    <subcellularLocation>
        <location evidence="1">Cytoplasm</location>
    </subcellularLocation>
</comment>
<proteinExistence type="predicted"/>
<dbReference type="AlphaFoldDB" id="A0A9D2B0J9"/>
<accession>A0A9D2B0J9</accession>
<evidence type="ECO:0000256" key="5">
    <source>
        <dbReference type="ARBA" id="ARBA00022683"/>
    </source>
</evidence>
<dbReference type="InterPro" id="IPR050890">
    <property type="entry name" value="PTS_EIIA_component"/>
</dbReference>
<gene>
    <name evidence="12" type="ORF">H9850_04465</name>
</gene>
<evidence type="ECO:0000259" key="11">
    <source>
        <dbReference type="PROSITE" id="PS51093"/>
    </source>
</evidence>
<reference evidence="12" key="2">
    <citation type="submission" date="2021-04" db="EMBL/GenBank/DDBJ databases">
        <authorList>
            <person name="Gilroy R."/>
        </authorList>
    </citation>
    <scope>NUCLEOTIDE SEQUENCE</scope>
    <source>
        <strain evidence="12">USASDec5-558</strain>
    </source>
</reference>
<dbReference type="Gene3D" id="2.70.70.10">
    <property type="entry name" value="Glucose Permease (Domain IIA)"/>
    <property type="match status" value="1"/>
</dbReference>
<dbReference type="PANTHER" id="PTHR45008:SF1">
    <property type="entry name" value="PTS SYSTEM GLUCOSE-SPECIFIC EIIA COMPONENT"/>
    <property type="match status" value="1"/>
</dbReference>
<reference evidence="12" key="1">
    <citation type="journal article" date="2021" name="PeerJ">
        <title>Extensive microbial diversity within the chicken gut microbiome revealed by metagenomics and culture.</title>
        <authorList>
            <person name="Gilroy R."/>
            <person name="Ravi A."/>
            <person name="Getino M."/>
            <person name="Pursley I."/>
            <person name="Horton D.L."/>
            <person name="Alikhan N.F."/>
            <person name="Baker D."/>
            <person name="Gharbi K."/>
            <person name="Hall N."/>
            <person name="Watson M."/>
            <person name="Adriaenssens E.M."/>
            <person name="Foster-Nyarko E."/>
            <person name="Jarju S."/>
            <person name="Secka A."/>
            <person name="Antonio M."/>
            <person name="Oren A."/>
            <person name="Chaudhuri R.R."/>
            <person name="La Ragione R."/>
            <person name="Hildebrand F."/>
            <person name="Pallen M.J."/>
        </authorList>
    </citation>
    <scope>NUCLEOTIDE SEQUENCE</scope>
    <source>
        <strain evidence="12">USASDec5-558</strain>
    </source>
</reference>
<dbReference type="GO" id="GO:0009401">
    <property type="term" value="P:phosphoenolpyruvate-dependent sugar phosphotransferase system"/>
    <property type="evidence" value="ECO:0007669"/>
    <property type="project" value="UniProtKB-KW"/>
</dbReference>
<evidence type="ECO:0000256" key="4">
    <source>
        <dbReference type="ARBA" id="ARBA00022679"/>
    </source>
</evidence>
<dbReference type="FunFam" id="2.70.70.10:FF:000001">
    <property type="entry name" value="PTS system glucose-specific IIA component"/>
    <property type="match status" value="1"/>
</dbReference>
<evidence type="ECO:0000256" key="8">
    <source>
        <dbReference type="ARBA" id="ARBA00042296"/>
    </source>
</evidence>
<dbReference type="SUPFAM" id="SSF51261">
    <property type="entry name" value="Duplicated hybrid motif"/>
    <property type="match status" value="1"/>
</dbReference>
<evidence type="ECO:0000256" key="6">
    <source>
        <dbReference type="ARBA" id="ARBA00022777"/>
    </source>
</evidence>